<feature type="transmembrane region" description="Helical" evidence="6">
    <location>
        <begin position="59"/>
        <end position="79"/>
    </location>
</feature>
<dbReference type="InterPro" id="IPR051410">
    <property type="entry name" value="Ferric/Cupric_Reductase"/>
</dbReference>
<feature type="transmembrane region" description="Helical" evidence="6">
    <location>
        <begin position="85"/>
        <end position="106"/>
    </location>
</feature>
<dbReference type="AlphaFoldDB" id="C0NVU7"/>
<evidence type="ECO:0000313" key="9">
    <source>
        <dbReference type="EMBL" id="EEH04636.1"/>
    </source>
</evidence>
<dbReference type="Proteomes" id="UP000001631">
    <property type="component" value="Unassembled WGS sequence"/>
</dbReference>
<keyword evidence="4" id="KW-1003">Cell membrane</keyword>
<organism evidence="9 10">
    <name type="scientific">Ajellomyces capsulatus (strain G186AR / H82 / ATCC MYA-2454 / RMSCC 2432)</name>
    <name type="common">Darling's disease fungus</name>
    <name type="synonym">Histoplasma capsulatum</name>
    <dbReference type="NCBI Taxonomy" id="447093"/>
    <lineage>
        <taxon>Eukaryota</taxon>
        <taxon>Fungi</taxon>
        <taxon>Dikarya</taxon>
        <taxon>Ascomycota</taxon>
        <taxon>Pezizomycotina</taxon>
        <taxon>Eurotiomycetes</taxon>
        <taxon>Eurotiomycetidae</taxon>
        <taxon>Onygenales</taxon>
        <taxon>Ajellomycetaceae</taxon>
        <taxon>Histoplasma</taxon>
    </lineage>
</organism>
<dbReference type="RefSeq" id="XP_045285117.1">
    <property type="nucleotide sequence ID" value="XM_045434326.1"/>
</dbReference>
<dbReference type="STRING" id="447093.C0NVU7"/>
<evidence type="ECO:0000313" key="10">
    <source>
        <dbReference type="Proteomes" id="UP000001631"/>
    </source>
</evidence>
<evidence type="ECO:0000256" key="7">
    <source>
        <dbReference type="SAM" id="SignalP"/>
    </source>
</evidence>
<dbReference type="GO" id="GO:0006826">
    <property type="term" value="P:iron ion transport"/>
    <property type="evidence" value="ECO:0007669"/>
    <property type="project" value="TreeGrafter"/>
</dbReference>
<evidence type="ECO:0000256" key="3">
    <source>
        <dbReference type="ARBA" id="ARBA00022448"/>
    </source>
</evidence>
<dbReference type="GO" id="GO:0006879">
    <property type="term" value="P:intracellular iron ion homeostasis"/>
    <property type="evidence" value="ECO:0007669"/>
    <property type="project" value="TreeGrafter"/>
</dbReference>
<dbReference type="PROSITE" id="PS51384">
    <property type="entry name" value="FAD_FR"/>
    <property type="match status" value="1"/>
</dbReference>
<dbReference type="Gene3D" id="2.40.30.10">
    <property type="entry name" value="Translation factors"/>
    <property type="match status" value="1"/>
</dbReference>
<dbReference type="GeneID" id="69040293"/>
<comment type="subcellular location">
    <subcellularLocation>
        <location evidence="1">Cell membrane</location>
        <topology evidence="1">Multi-pass membrane protein</topology>
    </subcellularLocation>
</comment>
<dbReference type="InterPro" id="IPR013112">
    <property type="entry name" value="FAD-bd_8"/>
</dbReference>
<dbReference type="PANTHER" id="PTHR32361">
    <property type="entry name" value="FERRIC/CUPRIC REDUCTASE TRANSMEMBRANE COMPONENT"/>
    <property type="match status" value="1"/>
</dbReference>
<dbReference type="Gene3D" id="3.40.50.80">
    <property type="entry name" value="Nucleotide-binding domain of ferredoxin-NADP reductase (FNR) module"/>
    <property type="match status" value="1"/>
</dbReference>
<keyword evidence="6" id="KW-0812">Transmembrane</keyword>
<dbReference type="InParanoid" id="C0NVU7"/>
<evidence type="ECO:0000256" key="2">
    <source>
        <dbReference type="ARBA" id="ARBA00012668"/>
    </source>
</evidence>
<reference evidence="9" key="1">
    <citation type="submission" date="2009-02" db="EMBL/GenBank/DDBJ databases">
        <title>The Genome Sequence of Ajellomyces capsulatus strain G186AR.</title>
        <authorList>
            <consortium name="The Broad Institute Genome Sequencing Platform"/>
            <person name="Champion M."/>
            <person name="Cuomo C."/>
            <person name="Ma L.-J."/>
            <person name="Henn M.R."/>
            <person name="Sil A."/>
            <person name="Goldman B."/>
            <person name="Young S.K."/>
            <person name="Kodira C.D."/>
            <person name="Zeng Q."/>
            <person name="Koehrsen M."/>
            <person name="Alvarado L."/>
            <person name="Berlin A."/>
            <person name="Borenstein D."/>
            <person name="Chen Z."/>
            <person name="Engels R."/>
            <person name="Freedman E."/>
            <person name="Gellesch M."/>
            <person name="Goldberg J."/>
            <person name="Griggs A."/>
            <person name="Gujja S."/>
            <person name="Heiman D."/>
            <person name="Hepburn T."/>
            <person name="Howarth C."/>
            <person name="Jen D."/>
            <person name="Larson L."/>
            <person name="Lewis B."/>
            <person name="Mehta T."/>
            <person name="Park D."/>
            <person name="Pearson M."/>
            <person name="Roberts A."/>
            <person name="Saif S."/>
            <person name="Shea T."/>
            <person name="Shenoy N."/>
            <person name="Sisk P."/>
            <person name="Stolte C."/>
            <person name="Sykes S."/>
            <person name="Walk T."/>
            <person name="White J."/>
            <person name="Yandava C."/>
            <person name="Klein B."/>
            <person name="McEwen J.G."/>
            <person name="Puccia R."/>
            <person name="Goldman G.H."/>
            <person name="Felipe M.S."/>
            <person name="Nino-Vega G."/>
            <person name="San-Blas G."/>
            <person name="Taylor J."/>
            <person name="Mendoza L."/>
            <person name="Galagan J."/>
            <person name="Nusbaum C."/>
            <person name="Birren B."/>
        </authorList>
    </citation>
    <scope>NUCLEOTIDE SEQUENCE</scope>
    <source>
        <strain evidence="9">G186AR</strain>
    </source>
</reference>
<keyword evidence="3" id="KW-0813">Transport</keyword>
<dbReference type="CDD" id="cd06186">
    <property type="entry name" value="NOX_Duox_like_FAD_NADP"/>
    <property type="match status" value="1"/>
</dbReference>
<feature type="domain" description="FAD-binding FR-type" evidence="8">
    <location>
        <begin position="117"/>
        <end position="230"/>
    </location>
</feature>
<name>C0NVU7_AJECG</name>
<dbReference type="GO" id="GO:0005886">
    <property type="term" value="C:plasma membrane"/>
    <property type="evidence" value="ECO:0007669"/>
    <property type="project" value="UniProtKB-SubCell"/>
</dbReference>
<evidence type="ECO:0000256" key="4">
    <source>
        <dbReference type="ARBA" id="ARBA00022475"/>
    </source>
</evidence>
<dbReference type="Pfam" id="PF08022">
    <property type="entry name" value="FAD_binding_8"/>
    <property type="match status" value="1"/>
</dbReference>
<feature type="signal peptide" evidence="7">
    <location>
        <begin position="1"/>
        <end position="17"/>
    </location>
</feature>
<gene>
    <name evidence="9" type="ORF">HCBG_07277</name>
</gene>
<keyword evidence="6" id="KW-1133">Transmembrane helix</keyword>
<feature type="transmembrane region" description="Helical" evidence="6">
    <location>
        <begin position="35"/>
        <end position="52"/>
    </location>
</feature>
<protein>
    <recommendedName>
        <fullName evidence="2">ferric-chelate reductase (NADPH)</fullName>
        <ecNumber evidence="2">1.16.1.9</ecNumber>
    </recommendedName>
</protein>
<keyword evidence="6" id="KW-0472">Membrane</keyword>
<keyword evidence="10" id="KW-1185">Reference proteome</keyword>
<dbReference type="InterPro" id="IPR017938">
    <property type="entry name" value="Riboflavin_synthase-like_b-brl"/>
</dbReference>
<evidence type="ECO:0000256" key="5">
    <source>
        <dbReference type="ARBA" id="ARBA00048483"/>
    </source>
</evidence>
<accession>C0NVU7</accession>
<dbReference type="EC" id="1.16.1.9" evidence="2"/>
<keyword evidence="7" id="KW-0732">Signal</keyword>
<dbReference type="InterPro" id="IPR017927">
    <property type="entry name" value="FAD-bd_FR_type"/>
</dbReference>
<dbReference type="GO" id="GO:0015677">
    <property type="term" value="P:copper ion import"/>
    <property type="evidence" value="ECO:0007669"/>
    <property type="project" value="TreeGrafter"/>
</dbReference>
<proteinExistence type="predicted"/>
<evidence type="ECO:0000259" key="8">
    <source>
        <dbReference type="PROSITE" id="PS51384"/>
    </source>
</evidence>
<dbReference type="EMBL" id="GG663373">
    <property type="protein sequence ID" value="EEH04636.1"/>
    <property type="molecule type" value="Genomic_DNA"/>
</dbReference>
<dbReference type="HOGENOM" id="CLU_852693_0_0_1"/>
<dbReference type="InterPro" id="IPR039261">
    <property type="entry name" value="FNR_nucleotide-bd"/>
</dbReference>
<dbReference type="PANTHER" id="PTHR32361:SF26">
    <property type="entry name" value="FAD-BINDING 8 DOMAIN-CONTAINING PROTEIN-RELATED"/>
    <property type="match status" value="1"/>
</dbReference>
<dbReference type="GO" id="GO:0052851">
    <property type="term" value="F:ferric-chelate reductase (NADPH) activity"/>
    <property type="evidence" value="ECO:0007669"/>
    <property type="project" value="UniProtKB-EC"/>
</dbReference>
<evidence type="ECO:0000256" key="1">
    <source>
        <dbReference type="ARBA" id="ARBA00004651"/>
    </source>
</evidence>
<sequence length="394" mass="45116">MHHTISIMMLIQSLVHAVITIHASGASLTEGLQLHGLLSIVVLFILVTLPLVRRYQYELFWILHVASAIFLVYSLWRHVETLDMVPRLCVLTSAGLFLSISILHLIRSVFRNFTFGNDLGRLTLVLETPLDALGSSADTYRVDISLPRRWKVKAGEWINLTLPRVGFLYAYQAHPFTVAWWEEDEAGYASSISLLIKARSGFTQKLLKQIQPYTEYKAWIDGPYGPARTNTYSLSKVGDYGHLIMFATDIGIAAQIPYIKETLKGIKKCKVKTRSICLVWQMNKAGALPNDQFYLFMTQFFADDLDLVRHWLQQLVAEDENYHLKLLVYNSNENPSSRDPVPYGQHDRILISGGEPNWDDHLQNEMKARKGRLLIMNTDLFELEFQPWAVKRSC</sequence>
<feature type="chain" id="PRO_5002899808" description="ferric-chelate reductase (NADPH)" evidence="7">
    <location>
        <begin position="18"/>
        <end position="394"/>
    </location>
</feature>
<evidence type="ECO:0000256" key="6">
    <source>
        <dbReference type="SAM" id="Phobius"/>
    </source>
</evidence>
<dbReference type="SUPFAM" id="SSF63380">
    <property type="entry name" value="Riboflavin synthase domain-like"/>
    <property type="match status" value="1"/>
</dbReference>
<comment type="catalytic activity">
    <reaction evidence="5">
        <text>2 a Fe(II)-siderophore + NADP(+) + H(+) = 2 a Fe(III)-siderophore + NADPH</text>
        <dbReference type="Rhea" id="RHEA:28795"/>
        <dbReference type="Rhea" id="RHEA-COMP:11342"/>
        <dbReference type="Rhea" id="RHEA-COMP:11344"/>
        <dbReference type="ChEBI" id="CHEBI:15378"/>
        <dbReference type="ChEBI" id="CHEBI:29033"/>
        <dbReference type="ChEBI" id="CHEBI:29034"/>
        <dbReference type="ChEBI" id="CHEBI:57783"/>
        <dbReference type="ChEBI" id="CHEBI:58349"/>
        <dbReference type="EC" id="1.16.1.9"/>
    </reaction>
</comment>
<dbReference type="VEuPathDB" id="FungiDB:I7I50_09635"/>